<gene>
    <name evidence="3" type="ORF">Q4521_01375</name>
</gene>
<feature type="transmembrane region" description="Helical" evidence="1">
    <location>
        <begin position="60"/>
        <end position="77"/>
    </location>
</feature>
<dbReference type="PANTHER" id="PTHR34351:SF1">
    <property type="entry name" value="SLR1927 PROTEIN"/>
    <property type="match status" value="1"/>
</dbReference>
<evidence type="ECO:0000256" key="1">
    <source>
        <dbReference type="SAM" id="Phobius"/>
    </source>
</evidence>
<proteinExistence type="predicted"/>
<keyword evidence="1" id="KW-0812">Transmembrane</keyword>
<dbReference type="PANTHER" id="PTHR34351">
    <property type="entry name" value="SLR1927 PROTEIN-RELATED"/>
    <property type="match status" value="1"/>
</dbReference>
<keyword evidence="1" id="KW-0472">Membrane</keyword>
<evidence type="ECO:0000313" key="3">
    <source>
        <dbReference type="EMBL" id="MDO6421116.1"/>
    </source>
</evidence>
<dbReference type="RefSeq" id="WP_303490338.1">
    <property type="nucleotide sequence ID" value="NZ_JAUOPB010000001.1"/>
</dbReference>
<comment type="caution">
    <text evidence="3">The sequence shown here is derived from an EMBL/GenBank/DDBJ whole genome shotgun (WGS) entry which is preliminary data.</text>
</comment>
<evidence type="ECO:0000313" key="4">
    <source>
        <dbReference type="Proteomes" id="UP001169760"/>
    </source>
</evidence>
<keyword evidence="1" id="KW-1133">Transmembrane helix</keyword>
<organism evidence="3 4">
    <name type="scientific">Saccharophagus degradans</name>
    <dbReference type="NCBI Taxonomy" id="86304"/>
    <lineage>
        <taxon>Bacteria</taxon>
        <taxon>Pseudomonadati</taxon>
        <taxon>Pseudomonadota</taxon>
        <taxon>Gammaproteobacteria</taxon>
        <taxon>Cellvibrionales</taxon>
        <taxon>Cellvibrionaceae</taxon>
        <taxon>Saccharophagus</taxon>
    </lineage>
</organism>
<reference evidence="3" key="1">
    <citation type="submission" date="2023-07" db="EMBL/GenBank/DDBJ databases">
        <title>Genome content predicts the carbon catabolic preferences of heterotrophic bacteria.</title>
        <authorList>
            <person name="Gralka M."/>
        </authorList>
    </citation>
    <scope>NUCLEOTIDE SEQUENCE</scope>
    <source>
        <strain evidence="3">I3M17_2</strain>
    </source>
</reference>
<protein>
    <submittedName>
        <fullName evidence="3">DUF58 domain-containing protein</fullName>
    </submittedName>
</protein>
<dbReference type="InterPro" id="IPR002881">
    <property type="entry name" value="DUF58"/>
</dbReference>
<dbReference type="AlphaFoldDB" id="A0AAW7X002"/>
<accession>A0AAW7X002</accession>
<sequence>MSRVRAAQQEDASKTNAYVFIPQALRDAFRSRINRWLDSMAPSATTHELTRKNVYIFPNLRGFGYLIVTMVLWLIGTNYQNNLVLAAAFFMAALFVVAILHTYLNLKDLEVTVKGAAPVFAGDSAHFLVKLKNTTARQFENIELYWQYNPQGEAAINIPAQESAVAEVAFPAPKRGWLTPGRLCIQTTYPLGMLRCWTWLNFDCKALVYPQPIEIPPPNSSEIEGDKEAEHPIKGGEDFSGLDRYRPGDALRNIAWKASARGKGLFVKEYSQNESCEIWLDYFSALAMDMETKLSGLCYWAIEYDKLNENYGLHLPGVKIEPASGDAHTQRVLTALAEFDTHYNTAGRG</sequence>
<name>A0AAW7X002_9GAMM</name>
<dbReference type="Pfam" id="PF01882">
    <property type="entry name" value="DUF58"/>
    <property type="match status" value="1"/>
</dbReference>
<dbReference type="Proteomes" id="UP001169760">
    <property type="component" value="Unassembled WGS sequence"/>
</dbReference>
<evidence type="ECO:0000259" key="2">
    <source>
        <dbReference type="Pfam" id="PF01882"/>
    </source>
</evidence>
<feature type="domain" description="DUF58" evidence="2">
    <location>
        <begin position="244"/>
        <end position="337"/>
    </location>
</feature>
<feature type="transmembrane region" description="Helical" evidence="1">
    <location>
        <begin position="83"/>
        <end position="104"/>
    </location>
</feature>
<dbReference type="EMBL" id="JAUOPB010000001">
    <property type="protein sequence ID" value="MDO6421116.1"/>
    <property type="molecule type" value="Genomic_DNA"/>
</dbReference>